<feature type="compositionally biased region" description="Polar residues" evidence="5">
    <location>
        <begin position="338"/>
        <end position="349"/>
    </location>
</feature>
<dbReference type="EC" id="3.1.3.48" evidence="2"/>
<dbReference type="Pfam" id="PF00782">
    <property type="entry name" value="DSPc"/>
    <property type="match status" value="1"/>
</dbReference>
<dbReference type="SUPFAM" id="SSF52799">
    <property type="entry name" value="(Phosphotyrosine protein) phosphatases II"/>
    <property type="match status" value="1"/>
</dbReference>
<keyword evidence="4" id="KW-0904">Protein phosphatase</keyword>
<dbReference type="AlphaFoldDB" id="A0AAW0GEI0"/>
<proteinExistence type="inferred from homology"/>
<dbReference type="GO" id="GO:0004725">
    <property type="term" value="F:protein tyrosine phosphatase activity"/>
    <property type="evidence" value="ECO:0007669"/>
    <property type="project" value="UniProtKB-EC"/>
</dbReference>
<name>A0AAW0GEI0_9APHY</name>
<dbReference type="FunFam" id="3.90.190.10:FF:000157">
    <property type="entry name" value="Protein-tyrosine phosphatase"/>
    <property type="match status" value="1"/>
</dbReference>
<reference evidence="8 9" key="1">
    <citation type="submission" date="2022-09" db="EMBL/GenBank/DDBJ databases">
        <authorList>
            <person name="Palmer J.M."/>
        </authorList>
    </citation>
    <scope>NUCLEOTIDE SEQUENCE [LARGE SCALE GENOMIC DNA]</scope>
    <source>
        <strain evidence="8 9">DSM 7382</strain>
    </source>
</reference>
<gene>
    <name evidence="8" type="ORF">QCA50_007332</name>
</gene>
<organism evidence="8 9">
    <name type="scientific">Cerrena zonata</name>
    <dbReference type="NCBI Taxonomy" id="2478898"/>
    <lineage>
        <taxon>Eukaryota</taxon>
        <taxon>Fungi</taxon>
        <taxon>Dikarya</taxon>
        <taxon>Basidiomycota</taxon>
        <taxon>Agaricomycotina</taxon>
        <taxon>Agaricomycetes</taxon>
        <taxon>Polyporales</taxon>
        <taxon>Cerrenaceae</taxon>
        <taxon>Cerrena</taxon>
    </lineage>
</organism>
<dbReference type="GO" id="GO:0008138">
    <property type="term" value="F:protein tyrosine/serine/threonine phosphatase activity"/>
    <property type="evidence" value="ECO:0007669"/>
    <property type="project" value="TreeGrafter"/>
</dbReference>
<comment type="similarity">
    <text evidence="1">Belongs to the protein-tyrosine phosphatase family. Non-receptor class dual specificity subfamily.</text>
</comment>
<dbReference type="CDD" id="cd14498">
    <property type="entry name" value="DSP"/>
    <property type="match status" value="1"/>
</dbReference>
<dbReference type="PANTHER" id="PTHR45848:SF4">
    <property type="entry name" value="DUAL SPECIFICITY PROTEIN PHOSPHATASE 12"/>
    <property type="match status" value="1"/>
</dbReference>
<dbReference type="SMART" id="SM00195">
    <property type="entry name" value="DSPc"/>
    <property type="match status" value="1"/>
</dbReference>
<evidence type="ECO:0000259" key="6">
    <source>
        <dbReference type="PROSITE" id="PS50054"/>
    </source>
</evidence>
<dbReference type="InterPro" id="IPR000387">
    <property type="entry name" value="Tyr_Pase_dom"/>
</dbReference>
<dbReference type="Gene3D" id="3.90.190.10">
    <property type="entry name" value="Protein tyrosine phosphatase superfamily"/>
    <property type="match status" value="1"/>
</dbReference>
<accession>A0AAW0GEI0</accession>
<keyword evidence="9" id="KW-1185">Reference proteome</keyword>
<dbReference type="InterPro" id="IPR003595">
    <property type="entry name" value="Tyr_Pase_cat"/>
</dbReference>
<keyword evidence="3" id="KW-0378">Hydrolase</keyword>
<feature type="region of interest" description="Disordered" evidence="5">
    <location>
        <begin position="297"/>
        <end position="351"/>
    </location>
</feature>
<feature type="compositionally biased region" description="Polar residues" evidence="5">
    <location>
        <begin position="317"/>
        <end position="326"/>
    </location>
</feature>
<protein>
    <recommendedName>
        <fullName evidence="2">protein-tyrosine-phosphatase</fullName>
        <ecNumber evidence="2">3.1.3.48</ecNumber>
    </recommendedName>
</protein>
<dbReference type="InterPro" id="IPR016130">
    <property type="entry name" value="Tyr_Pase_AS"/>
</dbReference>
<dbReference type="InterPro" id="IPR029021">
    <property type="entry name" value="Prot-tyrosine_phosphatase-like"/>
</dbReference>
<dbReference type="Proteomes" id="UP001385951">
    <property type="component" value="Unassembled WGS sequence"/>
</dbReference>
<evidence type="ECO:0000313" key="8">
    <source>
        <dbReference type="EMBL" id="KAK7689540.1"/>
    </source>
</evidence>
<evidence type="ECO:0000256" key="2">
    <source>
        <dbReference type="ARBA" id="ARBA00013064"/>
    </source>
</evidence>
<sequence>MQLSIPSIHFRSSLLDSFVIVDATTLVAVELKHFLFLVTSYRDRDRRIQSYHPRLSLLKPTSISMLEEPNWEVLEGAESFDSMNEIITNLWLGNISSALDTNTLKEKNIHSIVSVLRENMSIDHTFLHHRIPIQDVPETDILSHFIPAITFIDKELSKGQGVLVHCFAGISRSTTIVAAYLMYSQGLDVKESLKLIRQSRSFVEPNHAFMSQLEIFHKAQHTVSSEDKATRMFYLERVVKQVVNAKGDETLLKDVLTKLPSGNAKPNLKSLPRRRIRCKMCRQELATRDHIMEHGETALPSVPPEPEPLEPAEPPKNSENITSSGELVSLSPKEPTQDTKAISAPSNATPVDAVSKSPSLLPKLIPLPASFASRLIRPIQTRLTVSPPILTNVKCSGYFVEPLKWMEPFLAKGENAGKILCPNKKCGAKLGNYDWAGVHCSCNEWIVPGFCIHRSKVDEVT</sequence>
<evidence type="ECO:0000256" key="4">
    <source>
        <dbReference type="ARBA" id="ARBA00022912"/>
    </source>
</evidence>
<dbReference type="EMBL" id="JASBNA010000008">
    <property type="protein sequence ID" value="KAK7689540.1"/>
    <property type="molecule type" value="Genomic_DNA"/>
</dbReference>
<evidence type="ECO:0000256" key="3">
    <source>
        <dbReference type="ARBA" id="ARBA00022801"/>
    </source>
</evidence>
<dbReference type="PANTHER" id="PTHR45848">
    <property type="entry name" value="DUAL SPECIFICITY PROTEIN PHOSPHATASE 12 FAMILY MEMBER"/>
    <property type="match status" value="1"/>
</dbReference>
<dbReference type="PROSITE" id="PS00383">
    <property type="entry name" value="TYR_PHOSPHATASE_1"/>
    <property type="match status" value="1"/>
</dbReference>
<dbReference type="PROSITE" id="PS50056">
    <property type="entry name" value="TYR_PHOSPHATASE_2"/>
    <property type="match status" value="1"/>
</dbReference>
<feature type="compositionally biased region" description="Pro residues" evidence="5">
    <location>
        <begin position="301"/>
        <end position="314"/>
    </location>
</feature>
<dbReference type="GO" id="GO:0005634">
    <property type="term" value="C:nucleus"/>
    <property type="evidence" value="ECO:0007669"/>
    <property type="project" value="TreeGrafter"/>
</dbReference>
<evidence type="ECO:0000259" key="7">
    <source>
        <dbReference type="PROSITE" id="PS50056"/>
    </source>
</evidence>
<dbReference type="PROSITE" id="PS50054">
    <property type="entry name" value="TYR_PHOSPHATASE_DUAL"/>
    <property type="match status" value="1"/>
</dbReference>
<dbReference type="InterPro" id="IPR000340">
    <property type="entry name" value="Dual-sp_phosphatase_cat-dom"/>
</dbReference>
<comment type="caution">
    <text evidence="8">The sequence shown here is derived from an EMBL/GenBank/DDBJ whole genome shotgun (WGS) entry which is preliminary data.</text>
</comment>
<dbReference type="SMART" id="SM00404">
    <property type="entry name" value="PTPc_motif"/>
    <property type="match status" value="1"/>
</dbReference>
<dbReference type="InterPro" id="IPR020422">
    <property type="entry name" value="TYR_PHOSPHATASE_DUAL_dom"/>
</dbReference>
<evidence type="ECO:0000313" key="9">
    <source>
        <dbReference type="Proteomes" id="UP001385951"/>
    </source>
</evidence>
<feature type="domain" description="Tyrosine-protein phosphatase" evidence="6">
    <location>
        <begin position="80"/>
        <end position="222"/>
    </location>
</feature>
<feature type="domain" description="Tyrosine specific protein phosphatases" evidence="7">
    <location>
        <begin position="143"/>
        <end position="200"/>
    </location>
</feature>
<evidence type="ECO:0000256" key="5">
    <source>
        <dbReference type="SAM" id="MobiDB-lite"/>
    </source>
</evidence>
<evidence type="ECO:0000256" key="1">
    <source>
        <dbReference type="ARBA" id="ARBA00008601"/>
    </source>
</evidence>